<keyword evidence="4" id="KW-1185">Reference proteome</keyword>
<proteinExistence type="predicted"/>
<feature type="domain" description="ATPase AAA-3" evidence="1">
    <location>
        <begin position="45"/>
        <end position="178"/>
    </location>
</feature>
<evidence type="ECO:0000259" key="2">
    <source>
        <dbReference type="Pfam" id="PF17863"/>
    </source>
</evidence>
<dbReference type="AlphaFoldDB" id="A0P748"/>
<dbReference type="OrthoDB" id="9808397at2"/>
<evidence type="ECO:0000313" key="3">
    <source>
        <dbReference type="EMBL" id="EAV47358.1"/>
    </source>
</evidence>
<name>A0P748_9PROT</name>
<dbReference type="Proteomes" id="UP000054262">
    <property type="component" value="Unassembled WGS sequence"/>
</dbReference>
<dbReference type="Pfam" id="PF17863">
    <property type="entry name" value="AAA_lid_2"/>
    <property type="match status" value="1"/>
</dbReference>
<dbReference type="PIRSF" id="PIRSF002849">
    <property type="entry name" value="AAA_ATPase_chaperone_MoxR_prd"/>
    <property type="match status" value="1"/>
</dbReference>
<dbReference type="PANTHER" id="PTHR42759:SF1">
    <property type="entry name" value="MAGNESIUM-CHELATASE SUBUNIT CHLD"/>
    <property type="match status" value="1"/>
</dbReference>
<dbReference type="InterPro" id="IPR027417">
    <property type="entry name" value="P-loop_NTPase"/>
</dbReference>
<dbReference type="Pfam" id="PF07726">
    <property type="entry name" value="AAA_3"/>
    <property type="match status" value="1"/>
</dbReference>
<dbReference type="InterPro" id="IPR011703">
    <property type="entry name" value="ATPase_AAA-3"/>
</dbReference>
<feature type="domain" description="ChlI/MoxR AAA lid" evidence="2">
    <location>
        <begin position="269"/>
        <end position="322"/>
    </location>
</feature>
<dbReference type="PANTHER" id="PTHR42759">
    <property type="entry name" value="MOXR FAMILY PROTEIN"/>
    <property type="match status" value="1"/>
</dbReference>
<evidence type="ECO:0000259" key="1">
    <source>
        <dbReference type="Pfam" id="PF07726"/>
    </source>
</evidence>
<accession>A0P748</accession>
<comment type="caution">
    <text evidence="3">The sequence shown here is derived from an EMBL/GenBank/DDBJ whole genome shotgun (WGS) entry which is preliminary data.</text>
</comment>
<gene>
    <name evidence="3" type="ORF">MB2181_04755</name>
</gene>
<dbReference type="Gene3D" id="3.40.50.300">
    <property type="entry name" value="P-loop containing nucleotide triphosphate hydrolases"/>
    <property type="match status" value="1"/>
</dbReference>
<dbReference type="CDD" id="cd00009">
    <property type="entry name" value="AAA"/>
    <property type="match status" value="1"/>
</dbReference>
<protein>
    <submittedName>
        <fullName evidence="3">MoxR protein</fullName>
    </submittedName>
</protein>
<dbReference type="GO" id="GO:0005524">
    <property type="term" value="F:ATP binding"/>
    <property type="evidence" value="ECO:0007669"/>
    <property type="project" value="InterPro"/>
</dbReference>
<dbReference type="InterPro" id="IPR050764">
    <property type="entry name" value="CbbQ/NirQ/NorQ/GpvN"/>
</dbReference>
<organism evidence="3 4">
    <name type="scientific">Methylophilales bacterium HTCC2181</name>
    <dbReference type="NCBI Taxonomy" id="383631"/>
    <lineage>
        <taxon>Bacteria</taxon>
        <taxon>Pseudomonadati</taxon>
        <taxon>Pseudomonadota</taxon>
        <taxon>Betaproteobacteria</taxon>
        <taxon>Nitrosomonadales</taxon>
        <taxon>OM43 clade</taxon>
    </lineage>
</organism>
<reference evidence="3 4" key="1">
    <citation type="submission" date="2006-11" db="EMBL/GenBank/DDBJ databases">
        <authorList>
            <person name="Giovannoni S."/>
            <person name="Vergin K."/>
            <person name="Ferriera S."/>
            <person name="Johnson J."/>
            <person name="Kravitz S."/>
            <person name="Beeson K."/>
            <person name="Sutton G."/>
            <person name="Rogers Y.-H."/>
            <person name="Friedman R."/>
            <person name="Frazier M."/>
            <person name="Venter J.C."/>
        </authorList>
    </citation>
    <scope>NUCLEOTIDE SEQUENCE [LARGE SCALE GENOMIC DNA]</scope>
    <source>
        <strain evidence="3 4">HTCC2181</strain>
    </source>
</reference>
<dbReference type="SUPFAM" id="SSF52540">
    <property type="entry name" value="P-loop containing nucleoside triphosphate hydrolases"/>
    <property type="match status" value="1"/>
</dbReference>
<evidence type="ECO:0000313" key="4">
    <source>
        <dbReference type="Proteomes" id="UP000054262"/>
    </source>
</evidence>
<dbReference type="EMBL" id="AAUX01000001">
    <property type="protein sequence ID" value="EAV47358.1"/>
    <property type="molecule type" value="Genomic_DNA"/>
</dbReference>
<dbReference type="InterPro" id="IPR041628">
    <property type="entry name" value="ChlI/MoxR_AAA_lid"/>
</dbReference>
<dbReference type="GO" id="GO:0016887">
    <property type="term" value="F:ATP hydrolysis activity"/>
    <property type="evidence" value="ECO:0007669"/>
    <property type="project" value="InterPro"/>
</dbReference>
<sequence length="343" mass="38654">MKIDTNIAKEWHAHALKIKQDANKIILGQEKAINLVIISLFARGHVLLEGGVGVGKTTLLQVITKLIGGSYERVEGTVDLMPNDIIYHASINDEGKPSISKGPLLKKGEDLSIFFFNEINRARPQVHSLLLRVMAEKSVSAFNDVIYLPNMVVFADRNQVEKNETFELPAAARDRFMMEVSIQSPTDKVLRDSIIFDTKFQDTSKLIEDIPSPLFDCKELNAVSAAIQENIQTSDHIKNYIETLWQATETPRKFAVDVEGIDIDDFIIAGSSPRGMIMLVKAAKVNAWMSNRDHVQPIDVEYVFHAVMAHRLVVNRIYENNRTELLEKFTQEVLLKVATPKLD</sequence>
<dbReference type="Gene3D" id="1.10.8.80">
    <property type="entry name" value="Magnesium chelatase subunit I, C-Terminal domain"/>
    <property type="match status" value="1"/>
</dbReference>